<accession>A0A1V3XW73</accession>
<dbReference type="EMBL" id="MVBN01000001">
    <property type="protein sequence ID" value="OOK83455.1"/>
    <property type="molecule type" value="Genomic_DNA"/>
</dbReference>
<dbReference type="GO" id="GO:0008774">
    <property type="term" value="F:acetaldehyde dehydrogenase (acetylating) activity"/>
    <property type="evidence" value="ECO:0007669"/>
    <property type="project" value="UniProtKB-EC"/>
</dbReference>
<protein>
    <submittedName>
        <fullName evidence="2">Aldehyde-alcohol dehydrogenase domain protein</fullName>
        <ecNumber evidence="2">1.2.1.10</ecNumber>
    </submittedName>
</protein>
<dbReference type="Gene3D" id="1.20.1090.10">
    <property type="entry name" value="Dehydroquinate synthase-like - alpha domain"/>
    <property type="match status" value="1"/>
</dbReference>
<reference evidence="2 3" key="1">
    <citation type="submission" date="2017-02" db="EMBL/GenBank/DDBJ databases">
        <title>Complete genome sequences of Mycobacterium kansasii strains isolated from rhesus macaques.</title>
        <authorList>
            <person name="Panda A."/>
            <person name="Nagaraj S."/>
            <person name="Zhao X."/>
            <person name="Tettelin H."/>
            <person name="Detolla L.J."/>
        </authorList>
    </citation>
    <scope>NUCLEOTIDE SEQUENCE [LARGE SCALE GENOMIC DNA]</scope>
    <source>
        <strain evidence="2 3">11-3469</strain>
    </source>
</reference>
<dbReference type="AlphaFoldDB" id="A0A1V3XW73"/>
<dbReference type="SUPFAM" id="SSF56796">
    <property type="entry name" value="Dehydroquinate synthase-like"/>
    <property type="match status" value="1"/>
</dbReference>
<gene>
    <name evidence="2" type="primary">aad</name>
    <name evidence="2" type="ORF">BZL29_0885</name>
</gene>
<feature type="domain" description="Fe-containing alcohol dehydrogenase-like C-terminal" evidence="1">
    <location>
        <begin position="3"/>
        <end position="62"/>
    </location>
</feature>
<comment type="caution">
    <text evidence="2">The sequence shown here is derived from an EMBL/GenBank/DDBJ whole genome shotgun (WGS) entry which is preliminary data.</text>
</comment>
<organism evidence="2 3">
    <name type="scientific">Mycobacterium kansasii</name>
    <dbReference type="NCBI Taxonomy" id="1768"/>
    <lineage>
        <taxon>Bacteria</taxon>
        <taxon>Bacillati</taxon>
        <taxon>Actinomycetota</taxon>
        <taxon>Actinomycetes</taxon>
        <taxon>Mycobacteriales</taxon>
        <taxon>Mycobacteriaceae</taxon>
        <taxon>Mycobacterium</taxon>
    </lineage>
</organism>
<proteinExistence type="predicted"/>
<sequence length="77" mass="8387">MFQGVDDLLDRLKMPRSLREFGVDEEAFLAALPALAMTAFEDLSNRTNPRMPLVSEITALLRLGYYGAGGLGQSPGN</sequence>
<dbReference type="EC" id="1.2.1.10" evidence="2"/>
<evidence type="ECO:0000313" key="2">
    <source>
        <dbReference type="EMBL" id="OOK83455.1"/>
    </source>
</evidence>
<keyword evidence="2" id="KW-0560">Oxidoreductase</keyword>
<dbReference type="Pfam" id="PF25137">
    <property type="entry name" value="ADH_Fe_C"/>
    <property type="match status" value="1"/>
</dbReference>
<evidence type="ECO:0000313" key="3">
    <source>
        <dbReference type="Proteomes" id="UP000188532"/>
    </source>
</evidence>
<dbReference type="InterPro" id="IPR056798">
    <property type="entry name" value="ADH_Fe_C"/>
</dbReference>
<evidence type="ECO:0000259" key="1">
    <source>
        <dbReference type="Pfam" id="PF25137"/>
    </source>
</evidence>
<name>A0A1V3XW73_MYCKA</name>
<dbReference type="Proteomes" id="UP000188532">
    <property type="component" value="Unassembled WGS sequence"/>
</dbReference>